<reference evidence="6" key="2">
    <citation type="submission" date="2023-01" db="EMBL/GenBank/DDBJ databases">
        <authorList>
            <person name="Sun Q."/>
            <person name="Evtushenko L."/>
        </authorList>
    </citation>
    <scope>NUCLEOTIDE SEQUENCE</scope>
    <source>
        <strain evidence="6">VKM B-2484</strain>
    </source>
</reference>
<dbReference type="Pfam" id="PF00440">
    <property type="entry name" value="TetR_N"/>
    <property type="match status" value="1"/>
</dbReference>
<keyword evidence="2 4" id="KW-0238">DNA-binding</keyword>
<name>A0A9W6J819_9HYPH</name>
<keyword evidence="7" id="KW-1185">Reference proteome</keyword>
<dbReference type="InterPro" id="IPR001647">
    <property type="entry name" value="HTH_TetR"/>
</dbReference>
<evidence type="ECO:0000313" key="7">
    <source>
        <dbReference type="Proteomes" id="UP001143370"/>
    </source>
</evidence>
<dbReference type="InterPro" id="IPR009057">
    <property type="entry name" value="Homeodomain-like_sf"/>
</dbReference>
<dbReference type="InterPro" id="IPR039536">
    <property type="entry name" value="TetR_C_Proteobacteria"/>
</dbReference>
<dbReference type="GO" id="GO:0000976">
    <property type="term" value="F:transcription cis-regulatory region binding"/>
    <property type="evidence" value="ECO:0007669"/>
    <property type="project" value="TreeGrafter"/>
</dbReference>
<evidence type="ECO:0000256" key="4">
    <source>
        <dbReference type="PROSITE-ProRule" id="PRU00335"/>
    </source>
</evidence>
<dbReference type="GO" id="GO:0003700">
    <property type="term" value="F:DNA-binding transcription factor activity"/>
    <property type="evidence" value="ECO:0007669"/>
    <property type="project" value="TreeGrafter"/>
</dbReference>
<evidence type="ECO:0000259" key="5">
    <source>
        <dbReference type="PROSITE" id="PS50977"/>
    </source>
</evidence>
<dbReference type="InterPro" id="IPR036271">
    <property type="entry name" value="Tet_transcr_reg_TetR-rel_C_sf"/>
</dbReference>
<dbReference type="InterPro" id="IPR050109">
    <property type="entry name" value="HTH-type_TetR-like_transc_reg"/>
</dbReference>
<dbReference type="PRINTS" id="PR00455">
    <property type="entry name" value="HTHTETR"/>
</dbReference>
<feature type="domain" description="HTH tetR-type" evidence="5">
    <location>
        <begin position="57"/>
        <end position="117"/>
    </location>
</feature>
<evidence type="ECO:0000256" key="2">
    <source>
        <dbReference type="ARBA" id="ARBA00023125"/>
    </source>
</evidence>
<proteinExistence type="predicted"/>
<reference evidence="6" key="1">
    <citation type="journal article" date="2014" name="Int. J. Syst. Evol. Microbiol.">
        <title>Complete genome sequence of Corynebacterium casei LMG S-19264T (=DSM 44701T), isolated from a smear-ripened cheese.</title>
        <authorList>
            <consortium name="US DOE Joint Genome Institute (JGI-PGF)"/>
            <person name="Walter F."/>
            <person name="Albersmeier A."/>
            <person name="Kalinowski J."/>
            <person name="Ruckert C."/>
        </authorList>
    </citation>
    <scope>NUCLEOTIDE SEQUENCE</scope>
    <source>
        <strain evidence="6">VKM B-2484</strain>
    </source>
</reference>
<accession>A0A9W6J819</accession>
<feature type="DNA-binding region" description="H-T-H motif" evidence="4">
    <location>
        <begin position="80"/>
        <end position="99"/>
    </location>
</feature>
<evidence type="ECO:0000256" key="3">
    <source>
        <dbReference type="ARBA" id="ARBA00023163"/>
    </source>
</evidence>
<dbReference type="PROSITE" id="PS50977">
    <property type="entry name" value="HTH_TETR_2"/>
    <property type="match status" value="1"/>
</dbReference>
<dbReference type="EMBL" id="BSFJ01000005">
    <property type="protein sequence ID" value="GLK71541.1"/>
    <property type="molecule type" value="Genomic_DNA"/>
</dbReference>
<dbReference type="Proteomes" id="UP001143370">
    <property type="component" value="Unassembled WGS sequence"/>
</dbReference>
<dbReference type="FunFam" id="1.10.10.60:FF:000141">
    <property type="entry name" value="TetR family transcriptional regulator"/>
    <property type="match status" value="1"/>
</dbReference>
<dbReference type="SUPFAM" id="SSF48498">
    <property type="entry name" value="Tetracyclin repressor-like, C-terminal domain"/>
    <property type="match status" value="1"/>
</dbReference>
<keyword evidence="1" id="KW-0805">Transcription regulation</keyword>
<organism evidence="6 7">
    <name type="scientific">Ancylobacter dichloromethanicus</name>
    <dbReference type="NCBI Taxonomy" id="518825"/>
    <lineage>
        <taxon>Bacteria</taxon>
        <taxon>Pseudomonadati</taxon>
        <taxon>Pseudomonadota</taxon>
        <taxon>Alphaproteobacteria</taxon>
        <taxon>Hyphomicrobiales</taxon>
        <taxon>Xanthobacteraceae</taxon>
        <taxon>Ancylobacter</taxon>
    </lineage>
</organism>
<dbReference type="SUPFAM" id="SSF46689">
    <property type="entry name" value="Homeodomain-like"/>
    <property type="match status" value="1"/>
</dbReference>
<gene>
    <name evidence="6" type="ORF">GCM10017643_16560</name>
</gene>
<dbReference type="Pfam" id="PF14246">
    <property type="entry name" value="TetR_C_7"/>
    <property type="match status" value="1"/>
</dbReference>
<dbReference type="Gene3D" id="1.10.357.10">
    <property type="entry name" value="Tetracycline Repressor, domain 2"/>
    <property type="match status" value="1"/>
</dbReference>
<dbReference type="PANTHER" id="PTHR30055:SF234">
    <property type="entry name" value="HTH-TYPE TRANSCRIPTIONAL REGULATOR BETI"/>
    <property type="match status" value="1"/>
</dbReference>
<keyword evidence="3" id="KW-0804">Transcription</keyword>
<dbReference type="PANTHER" id="PTHR30055">
    <property type="entry name" value="HTH-TYPE TRANSCRIPTIONAL REGULATOR RUTR"/>
    <property type="match status" value="1"/>
</dbReference>
<sequence>MELWETPCDGAYVAAGIGIACGRHAAAPPAPMGMSMVERTVARRGQRGGRPSRGNAQEPVERILDTATRLFASRGFAGTSIDQVAALCGAGKDTIYRRFPSKVALFEGVVEQARSRALARLQQLAPVDGGAMERVKRLLRTFLSINMEPELIALKRITFSEAVVFEKSGPVPSQPDPFMARLVETVAAAQAEGRLRAGDPAAIAAHLIHSLVSIPTADAMLGGTVYHEPEALDRHFEAVWEWLMKGVAAPE</sequence>
<dbReference type="AlphaFoldDB" id="A0A9W6J819"/>
<evidence type="ECO:0000313" key="6">
    <source>
        <dbReference type="EMBL" id="GLK71541.1"/>
    </source>
</evidence>
<protein>
    <recommendedName>
        <fullName evidence="5">HTH tetR-type domain-containing protein</fullName>
    </recommendedName>
</protein>
<evidence type="ECO:0000256" key="1">
    <source>
        <dbReference type="ARBA" id="ARBA00023015"/>
    </source>
</evidence>
<comment type="caution">
    <text evidence="6">The sequence shown here is derived from an EMBL/GenBank/DDBJ whole genome shotgun (WGS) entry which is preliminary data.</text>
</comment>